<evidence type="ECO:0000313" key="2">
    <source>
        <dbReference type="Proteomes" id="UP000030671"/>
    </source>
</evidence>
<reference evidence="1 2" key="1">
    <citation type="journal article" date="2012" name="New Phytol.">
        <title>Insight into trade-off between wood decay and parasitism from the genome of a fungal forest pathogen.</title>
        <authorList>
            <person name="Olson A."/>
            <person name="Aerts A."/>
            <person name="Asiegbu F."/>
            <person name="Belbahri L."/>
            <person name="Bouzid O."/>
            <person name="Broberg A."/>
            <person name="Canback B."/>
            <person name="Coutinho P.M."/>
            <person name="Cullen D."/>
            <person name="Dalman K."/>
            <person name="Deflorio G."/>
            <person name="van Diepen L.T."/>
            <person name="Dunand C."/>
            <person name="Duplessis S."/>
            <person name="Durling M."/>
            <person name="Gonthier P."/>
            <person name="Grimwood J."/>
            <person name="Fossdal C.G."/>
            <person name="Hansson D."/>
            <person name="Henrissat B."/>
            <person name="Hietala A."/>
            <person name="Himmelstrand K."/>
            <person name="Hoffmeister D."/>
            <person name="Hogberg N."/>
            <person name="James T.Y."/>
            <person name="Karlsson M."/>
            <person name="Kohler A."/>
            <person name="Kues U."/>
            <person name="Lee Y.H."/>
            <person name="Lin Y.C."/>
            <person name="Lind M."/>
            <person name="Lindquist E."/>
            <person name="Lombard V."/>
            <person name="Lucas S."/>
            <person name="Lunden K."/>
            <person name="Morin E."/>
            <person name="Murat C."/>
            <person name="Park J."/>
            <person name="Raffaello T."/>
            <person name="Rouze P."/>
            <person name="Salamov A."/>
            <person name="Schmutz J."/>
            <person name="Solheim H."/>
            <person name="Stahlberg J."/>
            <person name="Velez H."/>
            <person name="de Vries R.P."/>
            <person name="Wiebenga A."/>
            <person name="Woodward S."/>
            <person name="Yakovlev I."/>
            <person name="Garbelotto M."/>
            <person name="Martin F."/>
            <person name="Grigoriev I.V."/>
            <person name="Stenlid J."/>
        </authorList>
    </citation>
    <scope>NUCLEOTIDE SEQUENCE [LARGE SCALE GENOMIC DNA]</scope>
    <source>
        <strain evidence="1 2">TC 32-1</strain>
    </source>
</reference>
<evidence type="ECO:0000313" key="1">
    <source>
        <dbReference type="EMBL" id="ETW76575.1"/>
    </source>
</evidence>
<name>W4JU04_HETIT</name>
<dbReference type="AlphaFoldDB" id="W4JU04"/>
<dbReference type="InterPro" id="IPR023296">
    <property type="entry name" value="Glyco_hydro_beta-prop_sf"/>
</dbReference>
<evidence type="ECO:0008006" key="3">
    <source>
        <dbReference type="Google" id="ProtNLM"/>
    </source>
</evidence>
<dbReference type="PANTHER" id="PTHR22925">
    <property type="entry name" value="GLYCOSYL HYDROLASE 43 FAMILY MEMBER"/>
    <property type="match status" value="1"/>
</dbReference>
<dbReference type="eggNOG" id="ENOG502SMMT">
    <property type="taxonomic scope" value="Eukaryota"/>
</dbReference>
<sequence>KVIKSLTTTLVSSLDAHDGHIQYFDGKYVLYGTSYDCGFRWMNPVPTSENSFCGIKVYTSPDLVSWSYEGYAYDKEKYPNPAFRPKVEYRNAYGHTLGSVGDFAVQQDENSTVWIAYSSNFFGNATLEKMTDDWLNGSGIASAIPVTFVEAHGMTVVDNEWYWTFGSLCGYCNSTDTSFVTASSPFGPWSERQYISEDSCGGQSSFLTQVPNPSGGYQVIYGSDLWLDGSTNQARAALHLEPVSVGNGTIGNLTCPDSFDLDIVVGNETSSSSIDATSGMTGFDYACDLPPSYNLQSGARIQAWTVGRSGNLSEVGFSIGQHNSDGSLSVQLFSFQNDSDLFGSADYAVAISPPQGFFLFPNNTMNNWNWLANDTFLATNTSWALQNYVLRPNVTVQAGDRLALILRPRGTLSPYCYACKNATGKEGHLGLVRQGGAAINPTSSPAVWLEDGKELKFYTVVE</sequence>
<organism evidence="1 2">
    <name type="scientific">Heterobasidion irregulare (strain TC 32-1)</name>
    <dbReference type="NCBI Taxonomy" id="747525"/>
    <lineage>
        <taxon>Eukaryota</taxon>
        <taxon>Fungi</taxon>
        <taxon>Dikarya</taxon>
        <taxon>Basidiomycota</taxon>
        <taxon>Agaricomycotina</taxon>
        <taxon>Agaricomycetes</taxon>
        <taxon>Russulales</taxon>
        <taxon>Bondarzewiaceae</taxon>
        <taxon>Heterobasidion</taxon>
        <taxon>Heterobasidion annosum species complex</taxon>
    </lineage>
</organism>
<protein>
    <recommendedName>
        <fullName evidence="3">Glycoside hydrolase family 43 protein</fullName>
    </recommendedName>
</protein>
<dbReference type="RefSeq" id="XP_009551464.1">
    <property type="nucleotide sequence ID" value="XM_009553169.1"/>
</dbReference>
<dbReference type="InParanoid" id="W4JU04"/>
<dbReference type="Gene3D" id="2.115.10.20">
    <property type="entry name" value="Glycosyl hydrolase domain, family 43"/>
    <property type="match status" value="2"/>
</dbReference>
<dbReference type="SUPFAM" id="SSF75005">
    <property type="entry name" value="Arabinanase/levansucrase/invertase"/>
    <property type="match status" value="1"/>
</dbReference>
<proteinExistence type="predicted"/>
<keyword evidence="2" id="KW-1185">Reference proteome</keyword>
<dbReference type="EMBL" id="KI925464">
    <property type="protein sequence ID" value="ETW76575.1"/>
    <property type="molecule type" value="Genomic_DNA"/>
</dbReference>
<dbReference type="HOGENOM" id="CLU_490161_0_0_1"/>
<gene>
    <name evidence="1" type="ORF">HETIRDRAFT_328861</name>
</gene>
<dbReference type="OrthoDB" id="9970295at2759"/>
<dbReference type="GeneID" id="20671450"/>
<accession>W4JU04</accession>
<dbReference type="PANTHER" id="PTHR22925:SF3">
    <property type="entry name" value="GLYCOSYL HYDROLASE FAMILY PROTEIN 43"/>
    <property type="match status" value="1"/>
</dbReference>
<feature type="non-terminal residue" evidence="1">
    <location>
        <position position="1"/>
    </location>
</feature>
<dbReference type="Proteomes" id="UP000030671">
    <property type="component" value="Unassembled WGS sequence"/>
</dbReference>
<dbReference type="KEGG" id="hir:HETIRDRAFT_328861"/>